<dbReference type="EMBL" id="SRJD01000003">
    <property type="protein sequence ID" value="TGA99461.1"/>
    <property type="molecule type" value="Genomic_DNA"/>
</dbReference>
<dbReference type="Proteomes" id="UP000298347">
    <property type="component" value="Unassembled WGS sequence"/>
</dbReference>
<dbReference type="RefSeq" id="WP_135347484.1">
    <property type="nucleotide sequence ID" value="NZ_SRJD01000003.1"/>
</dbReference>
<evidence type="ECO:0000313" key="2">
    <source>
        <dbReference type="EMBL" id="TGA99461.1"/>
    </source>
</evidence>
<keyword evidence="1" id="KW-1133">Transmembrane helix</keyword>
<gene>
    <name evidence="2" type="ORF">E4665_03820</name>
</gene>
<keyword evidence="1" id="KW-0812">Transmembrane</keyword>
<evidence type="ECO:0000256" key="1">
    <source>
        <dbReference type="SAM" id="Phobius"/>
    </source>
</evidence>
<feature type="transmembrane region" description="Helical" evidence="1">
    <location>
        <begin position="12"/>
        <end position="37"/>
    </location>
</feature>
<feature type="transmembrane region" description="Helical" evidence="1">
    <location>
        <begin position="124"/>
        <end position="147"/>
    </location>
</feature>
<organism evidence="2 3">
    <name type="scientific">Sporolactobacillus shoreae</name>
    <dbReference type="NCBI Taxonomy" id="1465501"/>
    <lineage>
        <taxon>Bacteria</taxon>
        <taxon>Bacillati</taxon>
        <taxon>Bacillota</taxon>
        <taxon>Bacilli</taxon>
        <taxon>Bacillales</taxon>
        <taxon>Sporolactobacillaceae</taxon>
        <taxon>Sporolactobacillus</taxon>
    </lineage>
</organism>
<evidence type="ECO:0000313" key="3">
    <source>
        <dbReference type="Proteomes" id="UP000298347"/>
    </source>
</evidence>
<dbReference type="Pfam" id="PF07314">
    <property type="entry name" value="Lit"/>
    <property type="match status" value="1"/>
</dbReference>
<sequence length="216" mass="25151">MIFSRYRFFQLVLSLSLAFFIICLAVELTLLFTPLYYFDVRSLDIMKQSGLGYTRIVDNYNYMIQYLLNPMPQPFHLPSLAYSVHGRIHFEDVKRIFTFIDILLIATVLINIAGFWIKIKHRDFYFLKTAAIALALFTVIPLIAFALDFNDSFIIFHKIFFRNNYWIFNAATDPVITILPETFFLHAALLVLGIIILGAAVLVICYRIWSRKVAVK</sequence>
<accession>A0A4Z0GRI2</accession>
<feature type="transmembrane region" description="Helical" evidence="1">
    <location>
        <begin position="183"/>
        <end position="209"/>
    </location>
</feature>
<dbReference type="AlphaFoldDB" id="A0A4Z0GRI2"/>
<keyword evidence="3" id="KW-1185">Reference proteome</keyword>
<feature type="transmembrane region" description="Helical" evidence="1">
    <location>
        <begin position="96"/>
        <end position="117"/>
    </location>
</feature>
<protein>
    <submittedName>
        <fullName evidence="2">TIGR01906 family membrane protein</fullName>
    </submittedName>
</protein>
<reference evidence="2 3" key="1">
    <citation type="journal article" date="2015" name="Int. J. Syst. Evol. Microbiol.">
        <title>Sporolactobacillus shoreae sp. nov. and Sporolactobacillus spathodeae sp. nov., two spore-forming lactic acid bacteria isolated from tree barks in Thailand.</title>
        <authorList>
            <person name="Thamacharoensuk T."/>
            <person name="Kitahara M."/>
            <person name="Ohkuma M."/>
            <person name="Thongchul N."/>
            <person name="Tanasupawat S."/>
        </authorList>
    </citation>
    <scope>NUCLEOTIDE SEQUENCE [LARGE SCALE GENOMIC DNA]</scope>
    <source>
        <strain evidence="2 3">BK92</strain>
    </source>
</reference>
<proteinExistence type="predicted"/>
<dbReference type="OrthoDB" id="9813051at2"/>
<name>A0A4Z0GRI2_9BACL</name>
<dbReference type="InterPro" id="IPR010178">
    <property type="entry name" value="Lit"/>
</dbReference>
<keyword evidence="1" id="KW-0472">Membrane</keyword>
<comment type="caution">
    <text evidence="2">The sequence shown here is derived from an EMBL/GenBank/DDBJ whole genome shotgun (WGS) entry which is preliminary data.</text>
</comment>
<dbReference type="NCBIfam" id="TIGR01906">
    <property type="entry name" value="integ_TIGR01906"/>
    <property type="match status" value="1"/>
</dbReference>